<keyword evidence="8" id="KW-1185">Reference proteome</keyword>
<dbReference type="Pfam" id="PF00990">
    <property type="entry name" value="GGDEF"/>
    <property type="match status" value="1"/>
</dbReference>
<keyword evidence="5" id="KW-0472">Membrane</keyword>
<dbReference type="AlphaFoldDB" id="B0TJ24"/>
<accession>B0TJ24</accession>
<dbReference type="KEGG" id="shl:Shal_3887"/>
<evidence type="ECO:0000313" key="8">
    <source>
        <dbReference type="Proteomes" id="UP000001317"/>
    </source>
</evidence>
<evidence type="ECO:0000256" key="3">
    <source>
        <dbReference type="ARBA" id="ARBA00034247"/>
    </source>
</evidence>
<evidence type="ECO:0000313" key="7">
    <source>
        <dbReference type="EMBL" id="ABZ78427.1"/>
    </source>
</evidence>
<gene>
    <name evidence="7" type="ordered locus">Shal_3887</name>
</gene>
<feature type="coiled-coil region" evidence="4">
    <location>
        <begin position="392"/>
        <end position="457"/>
    </location>
</feature>
<dbReference type="Gene3D" id="2.60.40.2380">
    <property type="match status" value="1"/>
</dbReference>
<dbReference type="GO" id="GO:0052621">
    <property type="term" value="F:diguanylate cyclase activity"/>
    <property type="evidence" value="ECO:0007669"/>
    <property type="project" value="UniProtKB-EC"/>
</dbReference>
<dbReference type="NCBIfam" id="TIGR00254">
    <property type="entry name" value="GGDEF"/>
    <property type="match status" value="1"/>
</dbReference>
<dbReference type="Proteomes" id="UP000001317">
    <property type="component" value="Chromosome"/>
</dbReference>
<dbReference type="InterPro" id="IPR011622">
    <property type="entry name" value="7TMR_DISM_rcpt_extracell_dom2"/>
</dbReference>
<feature type="transmembrane region" description="Helical" evidence="5">
    <location>
        <begin position="244"/>
        <end position="264"/>
    </location>
</feature>
<dbReference type="PANTHER" id="PTHR45138">
    <property type="entry name" value="REGULATORY COMPONENTS OF SENSORY TRANSDUCTION SYSTEM"/>
    <property type="match status" value="1"/>
</dbReference>
<dbReference type="STRING" id="458817.Shal_3887"/>
<keyword evidence="5" id="KW-1133">Transmembrane helix</keyword>
<dbReference type="eggNOG" id="COG3706">
    <property type="taxonomic scope" value="Bacteria"/>
</dbReference>
<dbReference type="Pfam" id="PF07695">
    <property type="entry name" value="7TMR-DISM_7TM"/>
    <property type="match status" value="1"/>
</dbReference>
<dbReference type="CDD" id="cd01949">
    <property type="entry name" value="GGDEF"/>
    <property type="match status" value="1"/>
</dbReference>
<comment type="catalytic activity">
    <reaction evidence="3">
        <text>2 GTP = 3',3'-c-di-GMP + 2 diphosphate</text>
        <dbReference type="Rhea" id="RHEA:24898"/>
        <dbReference type="ChEBI" id="CHEBI:33019"/>
        <dbReference type="ChEBI" id="CHEBI:37565"/>
        <dbReference type="ChEBI" id="CHEBI:58805"/>
        <dbReference type="EC" id="2.7.7.65"/>
    </reaction>
</comment>
<dbReference type="EMBL" id="CP000931">
    <property type="protein sequence ID" value="ABZ78427.1"/>
    <property type="molecule type" value="Genomic_DNA"/>
</dbReference>
<protein>
    <recommendedName>
        <fullName evidence="2">diguanylate cyclase</fullName>
        <ecNumber evidence="2">2.7.7.65</ecNumber>
    </recommendedName>
</protein>
<sequence>MRILYQLLVIALLFFTGLTAAQEPLFIEEHTADEIPLTSNLYIAQFDDASNLEQIVASSPLKWREYNPKAMRGIAKSAYWVRFSLAHQASDPRALILSFANPHLDYIEFYHFNGSTLLNQFQAGDSFPFSKRPILSTQLLYSFNSKQQDTHHFYLRVETSGTSNLPITLWTSDAYYQDAERHSILYGFQIGILMAIGIFSLLIAVTSHSFSYSYYAGYVLSITLFVASLHGLAFRFIWPEWPRMQEFALPALLSLSMMFAFLFSEKVMRLKYHNQAMLRLCRVSAAMSVLLLFIGLPLDYSTALNLNIYAVMLSCIMLMYMSLAQAFKGNKLAKLFAIGWAGMMLGALLSGAIYLGLLHWDLQAKTPFILGLSIEVIFMAALLAIRYNDERLAKLQIQQDALLQAKKAEETKEEALHIEARSSEKLAKMVQERTLELEIALRELNEANQKLTEQTRIDSLTGVKNRASFDRRILAEGRISRRQQAPLSILMLDIDRFKLINDSYGHLAGDQALRVIADQLKQILKRPTDLVSRFGGEEFAIILPNTDKIGAQQVAETIRKVISKLPICWGGNRIRLTVSIGVSSEIITSEEHTTLLLEQADKALYQAKNDGRNQVKLYSPDQD</sequence>
<keyword evidence="4" id="KW-0175">Coiled coil</keyword>
<reference evidence="7" key="1">
    <citation type="submission" date="2008-01" db="EMBL/GenBank/DDBJ databases">
        <title>Complete sequence of Shewanella halifaxensis HAW-EB4.</title>
        <authorList>
            <consortium name="US DOE Joint Genome Institute"/>
            <person name="Copeland A."/>
            <person name="Lucas S."/>
            <person name="Lapidus A."/>
            <person name="Glavina del Rio T."/>
            <person name="Dalin E."/>
            <person name="Tice H."/>
            <person name="Bruce D."/>
            <person name="Goodwin L."/>
            <person name="Pitluck S."/>
            <person name="Sims D."/>
            <person name="Brettin T."/>
            <person name="Detter J.C."/>
            <person name="Han C."/>
            <person name="Kuske C.R."/>
            <person name="Schmutz J."/>
            <person name="Larimer F."/>
            <person name="Land M."/>
            <person name="Hauser L."/>
            <person name="Kyrpides N."/>
            <person name="Kim E."/>
            <person name="Zhao J.-S."/>
            <person name="Richardson P."/>
        </authorList>
    </citation>
    <scope>NUCLEOTIDE SEQUENCE [LARGE SCALE GENOMIC DNA]</scope>
    <source>
        <strain evidence="7">HAW-EB4</strain>
    </source>
</reference>
<comment type="cofactor">
    <cofactor evidence="1">
        <name>Mg(2+)</name>
        <dbReference type="ChEBI" id="CHEBI:18420"/>
    </cofactor>
</comment>
<feature type="transmembrane region" description="Helical" evidence="5">
    <location>
        <begin position="304"/>
        <end position="323"/>
    </location>
</feature>
<evidence type="ECO:0000256" key="5">
    <source>
        <dbReference type="SAM" id="Phobius"/>
    </source>
</evidence>
<evidence type="ECO:0000256" key="4">
    <source>
        <dbReference type="SAM" id="Coils"/>
    </source>
</evidence>
<dbReference type="InterPro" id="IPR050469">
    <property type="entry name" value="Diguanylate_Cyclase"/>
</dbReference>
<evidence type="ECO:0000256" key="1">
    <source>
        <dbReference type="ARBA" id="ARBA00001946"/>
    </source>
</evidence>
<dbReference type="HOGENOM" id="CLU_000445_105_4_6"/>
<feature type="transmembrane region" description="Helical" evidence="5">
    <location>
        <begin position="276"/>
        <end position="298"/>
    </location>
</feature>
<evidence type="ECO:0000256" key="2">
    <source>
        <dbReference type="ARBA" id="ARBA00012528"/>
    </source>
</evidence>
<dbReference type="EC" id="2.7.7.65" evidence="2"/>
<name>B0TJ24_SHEHH</name>
<dbReference type="SUPFAM" id="SSF55073">
    <property type="entry name" value="Nucleotide cyclase"/>
    <property type="match status" value="1"/>
</dbReference>
<dbReference type="OrthoDB" id="5289013at2"/>
<dbReference type="PANTHER" id="PTHR45138:SF9">
    <property type="entry name" value="DIGUANYLATE CYCLASE DGCM-RELATED"/>
    <property type="match status" value="1"/>
</dbReference>
<feature type="transmembrane region" description="Helical" evidence="5">
    <location>
        <begin position="368"/>
        <end position="385"/>
    </location>
</feature>
<keyword evidence="5" id="KW-0812">Transmembrane</keyword>
<dbReference type="Gene3D" id="3.30.70.270">
    <property type="match status" value="1"/>
</dbReference>
<dbReference type="Pfam" id="PF07696">
    <property type="entry name" value="7TMR-DISMED2"/>
    <property type="match status" value="1"/>
</dbReference>
<dbReference type="PROSITE" id="PS50887">
    <property type="entry name" value="GGDEF"/>
    <property type="match status" value="1"/>
</dbReference>
<evidence type="ECO:0000259" key="6">
    <source>
        <dbReference type="PROSITE" id="PS50887"/>
    </source>
</evidence>
<dbReference type="InterPro" id="IPR011623">
    <property type="entry name" value="7TMR_DISM_rcpt_extracell_dom1"/>
</dbReference>
<feature type="transmembrane region" description="Helical" evidence="5">
    <location>
        <begin position="335"/>
        <end position="356"/>
    </location>
</feature>
<organism evidence="7 8">
    <name type="scientific">Shewanella halifaxensis (strain HAW-EB4)</name>
    <dbReference type="NCBI Taxonomy" id="458817"/>
    <lineage>
        <taxon>Bacteria</taxon>
        <taxon>Pseudomonadati</taxon>
        <taxon>Pseudomonadota</taxon>
        <taxon>Gammaproteobacteria</taxon>
        <taxon>Alteromonadales</taxon>
        <taxon>Shewanellaceae</taxon>
        <taxon>Shewanella</taxon>
    </lineage>
</organism>
<dbReference type="InterPro" id="IPR043128">
    <property type="entry name" value="Rev_trsase/Diguanyl_cyclase"/>
</dbReference>
<dbReference type="GO" id="GO:1902201">
    <property type="term" value="P:negative regulation of bacterial-type flagellum-dependent cell motility"/>
    <property type="evidence" value="ECO:0007669"/>
    <property type="project" value="TreeGrafter"/>
</dbReference>
<dbReference type="InterPro" id="IPR000160">
    <property type="entry name" value="GGDEF_dom"/>
</dbReference>
<feature type="transmembrane region" description="Helical" evidence="5">
    <location>
        <begin position="217"/>
        <end position="238"/>
    </location>
</feature>
<dbReference type="RefSeq" id="WP_012278944.1">
    <property type="nucleotide sequence ID" value="NC_010334.1"/>
</dbReference>
<proteinExistence type="predicted"/>
<dbReference type="GO" id="GO:0005886">
    <property type="term" value="C:plasma membrane"/>
    <property type="evidence" value="ECO:0007669"/>
    <property type="project" value="TreeGrafter"/>
</dbReference>
<dbReference type="SMART" id="SM00267">
    <property type="entry name" value="GGDEF"/>
    <property type="match status" value="1"/>
</dbReference>
<feature type="transmembrane region" description="Helical" evidence="5">
    <location>
        <begin position="184"/>
        <end position="205"/>
    </location>
</feature>
<dbReference type="InterPro" id="IPR029787">
    <property type="entry name" value="Nucleotide_cyclase"/>
</dbReference>
<dbReference type="GO" id="GO:0043709">
    <property type="term" value="P:cell adhesion involved in single-species biofilm formation"/>
    <property type="evidence" value="ECO:0007669"/>
    <property type="project" value="TreeGrafter"/>
</dbReference>
<dbReference type="FunFam" id="3.30.70.270:FF:000001">
    <property type="entry name" value="Diguanylate cyclase domain protein"/>
    <property type="match status" value="1"/>
</dbReference>
<feature type="domain" description="GGDEF" evidence="6">
    <location>
        <begin position="485"/>
        <end position="620"/>
    </location>
</feature>